<dbReference type="Proteomes" id="UP000244912">
    <property type="component" value="Unassembled WGS sequence"/>
</dbReference>
<dbReference type="AlphaFoldDB" id="A0A2R8BRR0"/>
<comment type="similarity">
    <text evidence="1">Belongs to the universal stress protein A family.</text>
</comment>
<dbReference type="Gene3D" id="3.40.50.12370">
    <property type="match status" value="1"/>
</dbReference>
<gene>
    <name evidence="3" type="ORF">PAA8504_00662</name>
</gene>
<protein>
    <recommendedName>
        <fullName evidence="2">UspA domain-containing protein</fullName>
    </recommendedName>
</protein>
<organism evidence="3 4">
    <name type="scientific">Palleronia abyssalis</name>
    <dbReference type="NCBI Taxonomy" id="1501240"/>
    <lineage>
        <taxon>Bacteria</taxon>
        <taxon>Pseudomonadati</taxon>
        <taxon>Pseudomonadota</taxon>
        <taxon>Alphaproteobacteria</taxon>
        <taxon>Rhodobacterales</taxon>
        <taxon>Roseobacteraceae</taxon>
        <taxon>Palleronia</taxon>
    </lineage>
</organism>
<evidence type="ECO:0000256" key="1">
    <source>
        <dbReference type="ARBA" id="ARBA00008791"/>
    </source>
</evidence>
<reference evidence="3 4" key="1">
    <citation type="submission" date="2018-03" db="EMBL/GenBank/DDBJ databases">
        <authorList>
            <person name="Keele B.F."/>
        </authorList>
    </citation>
    <scope>NUCLEOTIDE SEQUENCE [LARGE SCALE GENOMIC DNA]</scope>
    <source>
        <strain evidence="3 4">CECT 8504</strain>
    </source>
</reference>
<dbReference type="RefSeq" id="WP_181375674.1">
    <property type="nucleotide sequence ID" value="NZ_ONZF01000001.1"/>
</dbReference>
<dbReference type="CDD" id="cd00293">
    <property type="entry name" value="USP-like"/>
    <property type="match status" value="1"/>
</dbReference>
<dbReference type="Pfam" id="PF00582">
    <property type="entry name" value="Usp"/>
    <property type="match status" value="1"/>
</dbReference>
<dbReference type="InterPro" id="IPR006016">
    <property type="entry name" value="UspA"/>
</dbReference>
<accession>A0A2R8BRR0</accession>
<feature type="domain" description="UspA" evidence="2">
    <location>
        <begin position="148"/>
        <end position="260"/>
    </location>
</feature>
<keyword evidence="4" id="KW-1185">Reference proteome</keyword>
<name>A0A2R8BRR0_9RHOB</name>
<evidence type="ECO:0000259" key="2">
    <source>
        <dbReference type="Pfam" id="PF00582"/>
    </source>
</evidence>
<dbReference type="SUPFAM" id="SSF52402">
    <property type="entry name" value="Adenine nucleotide alpha hydrolases-like"/>
    <property type="match status" value="1"/>
</dbReference>
<sequence>MTPKTISTIATPSGHDALEGAISCAGRWSAHLDVMCVAERRLDVSALSGSAMAIGGPILVDVPIDDLEGLEARVRSRLGAQSFPWSIDIPNSAVDISRLFASDARFADLVVLPQAASAEIDIDGLIETVLHIARVPILTVPEGIDPGFERIMLAWDGSEVALAAIRAALPILGDAKEVQIVCVDPAADSAGRGVAVMLDRHGVAASVVALPRANRRIADVLCAYGRENGMDLCVMGAFGHRGLREMLLGGVTRAMLEQTGLTLLLAR</sequence>
<evidence type="ECO:0000313" key="4">
    <source>
        <dbReference type="Proteomes" id="UP000244912"/>
    </source>
</evidence>
<proteinExistence type="inferred from homology"/>
<evidence type="ECO:0000313" key="3">
    <source>
        <dbReference type="EMBL" id="SPJ22863.1"/>
    </source>
</evidence>
<dbReference type="InterPro" id="IPR006015">
    <property type="entry name" value="Universal_stress_UspA"/>
</dbReference>
<dbReference type="PRINTS" id="PR01438">
    <property type="entry name" value="UNVRSLSTRESS"/>
</dbReference>
<dbReference type="EMBL" id="ONZF01000001">
    <property type="protein sequence ID" value="SPJ22863.1"/>
    <property type="molecule type" value="Genomic_DNA"/>
</dbReference>